<reference evidence="3 4" key="1">
    <citation type="submission" date="2024-01" db="EMBL/GenBank/DDBJ databases">
        <authorList>
            <person name="Allen C."/>
            <person name="Tagirdzhanova G."/>
        </authorList>
    </citation>
    <scope>NUCLEOTIDE SEQUENCE [LARGE SCALE GENOMIC DNA]</scope>
</reference>
<keyword evidence="1" id="KW-0175">Coiled coil</keyword>
<keyword evidence="4" id="KW-1185">Reference proteome</keyword>
<evidence type="ECO:0000259" key="2">
    <source>
        <dbReference type="Pfam" id="PF17111"/>
    </source>
</evidence>
<evidence type="ECO:0000256" key="1">
    <source>
        <dbReference type="SAM" id="Coils"/>
    </source>
</evidence>
<dbReference type="Proteomes" id="UP001642482">
    <property type="component" value="Unassembled WGS sequence"/>
</dbReference>
<organism evidence="3 4">
    <name type="scientific">Sporothrix eucalyptigena</name>
    <dbReference type="NCBI Taxonomy" id="1812306"/>
    <lineage>
        <taxon>Eukaryota</taxon>
        <taxon>Fungi</taxon>
        <taxon>Dikarya</taxon>
        <taxon>Ascomycota</taxon>
        <taxon>Pezizomycotina</taxon>
        <taxon>Sordariomycetes</taxon>
        <taxon>Sordariomycetidae</taxon>
        <taxon>Ophiostomatales</taxon>
        <taxon>Ophiostomataceae</taxon>
        <taxon>Sporothrix</taxon>
    </lineage>
</organism>
<name>A0ABP0CD29_9PEZI</name>
<dbReference type="InterPro" id="IPR031348">
    <property type="entry name" value="PigL_N"/>
</dbReference>
<dbReference type="Pfam" id="PF17111">
    <property type="entry name" value="PigL_N"/>
    <property type="match status" value="1"/>
</dbReference>
<feature type="domain" description="Azaphilone pigments biosynthesis cluster protein L N-terminal" evidence="2">
    <location>
        <begin position="2"/>
        <end position="102"/>
    </location>
</feature>
<feature type="coiled-coil region" evidence="1">
    <location>
        <begin position="69"/>
        <end position="96"/>
    </location>
</feature>
<evidence type="ECO:0000313" key="4">
    <source>
        <dbReference type="Proteomes" id="UP001642482"/>
    </source>
</evidence>
<dbReference type="EMBL" id="CAWUHD010000089">
    <property type="protein sequence ID" value="CAK7229957.1"/>
    <property type="molecule type" value="Genomic_DNA"/>
</dbReference>
<gene>
    <name evidence="3" type="ORF">SEUCBS140593_007422</name>
</gene>
<accession>A0ABP0CD29</accession>
<comment type="caution">
    <text evidence="3">The sequence shown here is derived from an EMBL/GenBank/DDBJ whole genome shotgun (WGS) entry which is preliminary data.</text>
</comment>
<proteinExistence type="predicted"/>
<sequence>MDIAASIAGLVSLGIQVTQSLVDYYTAYTGREADVAHTTKKLNRLAGMLESLRCHLVDRKFLPDEQDLLKTIESAIQDCEECIRELQSLCDKVKDNSTAGIRATARASTRRLAYPFRKGTLQTIDDTVRPA</sequence>
<evidence type="ECO:0000313" key="3">
    <source>
        <dbReference type="EMBL" id="CAK7229957.1"/>
    </source>
</evidence>
<protein>
    <recommendedName>
        <fullName evidence="2">Azaphilone pigments biosynthesis cluster protein L N-terminal domain-containing protein</fullName>
    </recommendedName>
</protein>